<organism evidence="1 2">
    <name type="scientific">Dawidia cretensis</name>
    <dbReference type="NCBI Taxonomy" id="2782350"/>
    <lineage>
        <taxon>Bacteria</taxon>
        <taxon>Pseudomonadati</taxon>
        <taxon>Bacteroidota</taxon>
        <taxon>Cytophagia</taxon>
        <taxon>Cytophagales</taxon>
        <taxon>Chryseotaleaceae</taxon>
        <taxon>Dawidia</taxon>
    </lineage>
</organism>
<evidence type="ECO:0000313" key="2">
    <source>
        <dbReference type="Proteomes" id="UP001319080"/>
    </source>
</evidence>
<proteinExistence type="predicted"/>
<keyword evidence="2" id="KW-1185">Reference proteome</keyword>
<dbReference type="AlphaFoldDB" id="A0AAP2E3S7"/>
<name>A0AAP2E3S7_9BACT</name>
<reference evidence="1 2" key="1">
    <citation type="submission" date="2021-05" db="EMBL/GenBank/DDBJ databases">
        <title>A Polyphasic approach of four new species of the genus Ohtaekwangia: Ohtaekwangia histidinii sp. nov., Ohtaekwangia cretensis sp. nov., Ohtaekwangia indiensis sp. nov., Ohtaekwangia reichenbachii sp. nov. from diverse environment.</title>
        <authorList>
            <person name="Octaviana S."/>
        </authorList>
    </citation>
    <scope>NUCLEOTIDE SEQUENCE [LARGE SCALE GENOMIC DNA]</scope>
    <source>
        <strain evidence="1 2">PWU5</strain>
    </source>
</reference>
<accession>A0AAP2E3S7</accession>
<sequence length="61" mass="6902">MPEQQLTSGKYGHTLNATQVFSPDDQWVVYDTRNDDTHIGRTDGIEMVNVTTGKVVRLYTT</sequence>
<gene>
    <name evidence="1" type="ORF">KK062_30240</name>
</gene>
<protein>
    <submittedName>
        <fullName evidence="1">DUF3748 domain-containing protein</fullName>
    </submittedName>
</protein>
<comment type="caution">
    <text evidence="1">The sequence shown here is derived from an EMBL/GenBank/DDBJ whole genome shotgun (WGS) entry which is preliminary data.</text>
</comment>
<evidence type="ECO:0000313" key="1">
    <source>
        <dbReference type="EMBL" id="MBT1712553.1"/>
    </source>
</evidence>
<dbReference type="EMBL" id="JAHESE010000154">
    <property type="protein sequence ID" value="MBT1712553.1"/>
    <property type="molecule type" value="Genomic_DNA"/>
</dbReference>
<dbReference type="Proteomes" id="UP001319080">
    <property type="component" value="Unassembled WGS sequence"/>
</dbReference>
<feature type="non-terminal residue" evidence="1">
    <location>
        <position position="61"/>
    </location>
</feature>